<dbReference type="SUPFAM" id="SSF49785">
    <property type="entry name" value="Galactose-binding domain-like"/>
    <property type="match status" value="1"/>
</dbReference>
<dbReference type="PANTHER" id="PTHR24421">
    <property type="entry name" value="NITRATE/NITRITE SENSOR PROTEIN NARX-RELATED"/>
    <property type="match status" value="1"/>
</dbReference>
<dbReference type="InterPro" id="IPR005467">
    <property type="entry name" value="His_kinase_dom"/>
</dbReference>
<feature type="transmembrane region" description="Helical" evidence="7">
    <location>
        <begin position="291"/>
        <end position="312"/>
    </location>
</feature>
<dbReference type="PANTHER" id="PTHR24421:SF10">
    <property type="entry name" value="NITRATE_NITRITE SENSOR PROTEIN NARQ"/>
    <property type="match status" value="1"/>
</dbReference>
<dbReference type="Gene3D" id="3.30.565.10">
    <property type="entry name" value="Histidine kinase-like ATPase, C-terminal domain"/>
    <property type="match status" value="1"/>
</dbReference>
<evidence type="ECO:0000256" key="7">
    <source>
        <dbReference type="SAM" id="Phobius"/>
    </source>
</evidence>
<evidence type="ECO:0000256" key="3">
    <source>
        <dbReference type="ARBA" id="ARBA00022679"/>
    </source>
</evidence>
<dbReference type="GO" id="GO:0004673">
    <property type="term" value="F:protein histidine kinase activity"/>
    <property type="evidence" value="ECO:0007669"/>
    <property type="project" value="UniProtKB-EC"/>
</dbReference>
<keyword evidence="4 9" id="KW-0418">Kinase</keyword>
<dbReference type="Gene3D" id="1.20.5.1930">
    <property type="match status" value="1"/>
</dbReference>
<dbReference type="InterPro" id="IPR050482">
    <property type="entry name" value="Sensor_HK_TwoCompSys"/>
</dbReference>
<dbReference type="EMBL" id="CP039288">
    <property type="protein sequence ID" value="QCC03325.1"/>
    <property type="molecule type" value="Genomic_DNA"/>
</dbReference>
<dbReference type="InterPro" id="IPR011623">
    <property type="entry name" value="7TMR_DISM_rcpt_extracell_dom1"/>
</dbReference>
<feature type="transmembrane region" description="Helical" evidence="7">
    <location>
        <begin position="376"/>
        <end position="398"/>
    </location>
</feature>
<feature type="region of interest" description="Disordered" evidence="6">
    <location>
        <begin position="637"/>
        <end position="679"/>
    </location>
</feature>
<dbReference type="InterPro" id="IPR036890">
    <property type="entry name" value="HATPase_C_sf"/>
</dbReference>
<dbReference type="AlphaFoldDB" id="A0AAE6DIN7"/>
<dbReference type="EC" id="2.7.13.3" evidence="2"/>
<feature type="transmembrane region" description="Helical" evidence="7">
    <location>
        <begin position="259"/>
        <end position="279"/>
    </location>
</feature>
<name>A0AAE6DIN7_CUPNH</name>
<gene>
    <name evidence="9" type="ORF">E6A55_22290</name>
</gene>
<evidence type="ECO:0000256" key="6">
    <source>
        <dbReference type="SAM" id="MobiDB-lite"/>
    </source>
</evidence>
<keyword evidence="7" id="KW-1133">Transmembrane helix</keyword>
<dbReference type="Gene3D" id="2.60.120.260">
    <property type="entry name" value="Galactose-binding domain-like"/>
    <property type="match status" value="1"/>
</dbReference>
<dbReference type="SUPFAM" id="SSF55874">
    <property type="entry name" value="ATPase domain of HSP90 chaperone/DNA topoisomerase II/histidine kinase"/>
    <property type="match status" value="1"/>
</dbReference>
<keyword evidence="7" id="KW-0812">Transmembrane</keyword>
<feature type="domain" description="Histidine kinase" evidence="8">
    <location>
        <begin position="444"/>
        <end position="634"/>
    </location>
</feature>
<evidence type="ECO:0000256" key="1">
    <source>
        <dbReference type="ARBA" id="ARBA00000085"/>
    </source>
</evidence>
<feature type="transmembrane region" description="Helical" evidence="7">
    <location>
        <begin position="228"/>
        <end position="247"/>
    </location>
</feature>
<sequence>MPHQEHIQEVGRPLPHAGRFRSACAWLVALILGATLLAGAANAQEGPGATAFTRIEAARSTWQGDSPPAAGWVPVKLPDDWSSRWPDFDGVVWYRLSWQCADASQPTALMLAYLNMAGAVYLNGSLLMRDASLVEPLTRAWNTPRYQLISPPLLREGTNTLLIRVSGLSAYQPGLGPVSVADPDRLRAAYEQAYRLRHDLQLVSLAITVALGCFFFSLWVMRRQEVTYGWFSLMSLAWWWVALNQVATSTWPFASTDAWGRANIIALLIYSAAFTMSMVRFCERRLPRIEAVLWTLVVLGAAVMLGAPHGYLTDVRNTLTVGLACNFFATCLVFLCFAGRSGRTDHRILSFCIAIFLVAAVHDLLSFLGILKDNLYYAALTSQFQMIAMALVLAWRFVANLRRIERFNDELHCKIDAAKAELAANLDRQREFEVANARLSERLNLAHDLHDGLGGTLVSGIATLERIPHDIPPGQVLSILKELRDDLRIIIDTTSSQQFGEHALAGQIVPLRHRLTRLFESHDIECRWQLTGLDQCYLPTSQILDVMRTLQEALTNVLKHSKASRADVVLRNDARGLELVVSDNGMGFEPAAIERHPGTGMRSMRARTRRLGGTLSVRSTGEGTMLTVRIPIAADTLGSPLDLQPGRSSDRVPDPGITPRGPKPAGFAIETDPPVQGQG</sequence>
<keyword evidence="3" id="KW-0808">Transferase</keyword>
<feature type="transmembrane region" description="Helical" evidence="7">
    <location>
        <begin position="349"/>
        <end position="370"/>
    </location>
</feature>
<dbReference type="SMART" id="SM00387">
    <property type="entry name" value="HATPase_c"/>
    <property type="match status" value="1"/>
</dbReference>
<evidence type="ECO:0000256" key="5">
    <source>
        <dbReference type="ARBA" id="ARBA00023012"/>
    </source>
</evidence>
<dbReference type="InterPro" id="IPR003594">
    <property type="entry name" value="HATPase_dom"/>
</dbReference>
<keyword evidence="7" id="KW-0472">Membrane</keyword>
<evidence type="ECO:0000259" key="8">
    <source>
        <dbReference type="PROSITE" id="PS50109"/>
    </source>
</evidence>
<feature type="transmembrane region" description="Helical" evidence="7">
    <location>
        <begin position="318"/>
        <end position="337"/>
    </location>
</feature>
<feature type="transmembrane region" description="Helical" evidence="7">
    <location>
        <begin position="202"/>
        <end position="221"/>
    </location>
</feature>
<dbReference type="CDD" id="cd16917">
    <property type="entry name" value="HATPase_UhpB-NarQ-NarX-like"/>
    <property type="match status" value="1"/>
</dbReference>
<evidence type="ECO:0000256" key="2">
    <source>
        <dbReference type="ARBA" id="ARBA00012438"/>
    </source>
</evidence>
<dbReference type="PROSITE" id="PS50109">
    <property type="entry name" value="HIS_KIN"/>
    <property type="match status" value="1"/>
</dbReference>
<accession>A0AAE6DIN7</accession>
<comment type="catalytic activity">
    <reaction evidence="1">
        <text>ATP + protein L-histidine = ADP + protein N-phospho-L-histidine.</text>
        <dbReference type="EC" id="2.7.13.3"/>
    </reaction>
</comment>
<proteinExistence type="predicted"/>
<evidence type="ECO:0000256" key="4">
    <source>
        <dbReference type="ARBA" id="ARBA00022777"/>
    </source>
</evidence>
<dbReference type="Pfam" id="PF07695">
    <property type="entry name" value="7TMR-DISM_7TM"/>
    <property type="match status" value="1"/>
</dbReference>
<dbReference type="Pfam" id="PF02518">
    <property type="entry name" value="HATPase_c"/>
    <property type="match status" value="1"/>
</dbReference>
<dbReference type="Proteomes" id="UP000296079">
    <property type="component" value="Chromosome 2"/>
</dbReference>
<dbReference type="GO" id="GO:0000160">
    <property type="term" value="P:phosphorelay signal transduction system"/>
    <property type="evidence" value="ECO:0007669"/>
    <property type="project" value="UniProtKB-KW"/>
</dbReference>
<evidence type="ECO:0000313" key="10">
    <source>
        <dbReference type="Proteomes" id="UP000296079"/>
    </source>
</evidence>
<keyword evidence="5" id="KW-0902">Two-component regulatory system</keyword>
<protein>
    <recommendedName>
        <fullName evidence="2">histidine kinase</fullName>
        <ecNumber evidence="2">2.7.13.3</ecNumber>
    </recommendedName>
</protein>
<reference evidence="9 10" key="1">
    <citation type="submission" date="2019-04" db="EMBL/GenBank/DDBJ databases">
        <title>Long-read de novo sequencing of Cupriavidus necator H16.</title>
        <authorList>
            <person name="Little G.T."/>
            <person name="Ehsaan M."/>
            <person name="Arenas-Lopez C."/>
            <person name="Jawed K."/>
            <person name="Winzer K."/>
            <person name="Kovacs K."/>
            <person name="Malys N."/>
            <person name="Minton N.P."/>
        </authorList>
    </citation>
    <scope>NUCLEOTIDE SEQUENCE [LARGE SCALE GENOMIC DNA]</scope>
    <source>
        <strain evidence="9 10">H16</strain>
    </source>
</reference>
<organism evidence="9 10">
    <name type="scientific">Cupriavidus necator (strain ATCC 17699 / DSM 428 / KCTC 22496 / NCIMB 10442 / H16 / Stanier 337)</name>
    <name type="common">Ralstonia eutropha</name>
    <dbReference type="NCBI Taxonomy" id="381666"/>
    <lineage>
        <taxon>Bacteria</taxon>
        <taxon>Pseudomonadati</taxon>
        <taxon>Pseudomonadota</taxon>
        <taxon>Betaproteobacteria</taxon>
        <taxon>Burkholderiales</taxon>
        <taxon>Burkholderiaceae</taxon>
        <taxon>Cupriavidus</taxon>
    </lineage>
</organism>
<evidence type="ECO:0000313" key="9">
    <source>
        <dbReference type="EMBL" id="QCC03325.1"/>
    </source>
</evidence>
<dbReference type="InterPro" id="IPR008979">
    <property type="entry name" value="Galactose-bd-like_sf"/>
</dbReference>